<sequence>MGLDCMYRCTLATCGGGTCPLKGRGLRYPDIEAHTEGNMTSSLRKRLFRTDYAAWTAQGIEQYVWNNVGYNFMDPEFQFPDREFLINDFVETTIAKQRKMADGGGKPFSMGTNHVHGCTVVAIISNRAVWMAHFWEVTAMGTEGETFRYIGHQCLRDGT</sequence>
<reference evidence="1" key="2">
    <citation type="submission" date="2023-05" db="EMBL/GenBank/DDBJ databases">
        <authorList>
            <consortium name="Lawrence Berkeley National Laboratory"/>
            <person name="Steindorff A."/>
            <person name="Hensen N."/>
            <person name="Bonometti L."/>
            <person name="Westerberg I."/>
            <person name="Brannstrom I.O."/>
            <person name="Guillou S."/>
            <person name="Cros-Aarteil S."/>
            <person name="Calhoun S."/>
            <person name="Haridas S."/>
            <person name="Kuo A."/>
            <person name="Mondo S."/>
            <person name="Pangilinan J."/>
            <person name="Riley R."/>
            <person name="Labutti K."/>
            <person name="Andreopoulos B."/>
            <person name="Lipzen A."/>
            <person name="Chen C."/>
            <person name="Yanf M."/>
            <person name="Daum C."/>
            <person name="Ng V."/>
            <person name="Clum A."/>
            <person name="Ohm R."/>
            <person name="Martin F."/>
            <person name="Silar P."/>
            <person name="Natvig D."/>
            <person name="Lalanne C."/>
            <person name="Gautier V."/>
            <person name="Ament-Velasquez S.L."/>
            <person name="Kruys A."/>
            <person name="Hutchinson M.I."/>
            <person name="Powell A.J."/>
            <person name="Barry K."/>
            <person name="Miller A.N."/>
            <person name="Grigoriev I.V."/>
            <person name="Debuchy R."/>
            <person name="Gladieux P."/>
            <person name="Thoren M.H."/>
            <person name="Johannesson H."/>
        </authorList>
    </citation>
    <scope>NUCLEOTIDE SEQUENCE</scope>
    <source>
        <strain evidence="1">CBS 892.96</strain>
    </source>
</reference>
<protein>
    <submittedName>
        <fullName evidence="1">Uncharacterized protein</fullName>
    </submittedName>
</protein>
<proteinExistence type="predicted"/>
<accession>A0AAN7A5G7</accession>
<evidence type="ECO:0000313" key="2">
    <source>
        <dbReference type="Proteomes" id="UP001302321"/>
    </source>
</evidence>
<gene>
    <name evidence="1" type="ORF">QBC36DRAFT_348328</name>
</gene>
<dbReference type="AlphaFoldDB" id="A0AAN7A5G7"/>
<name>A0AAN7A5G7_9PEZI</name>
<keyword evidence="2" id="KW-1185">Reference proteome</keyword>
<dbReference type="Proteomes" id="UP001302321">
    <property type="component" value="Unassembled WGS sequence"/>
</dbReference>
<organism evidence="1 2">
    <name type="scientific">Triangularia setosa</name>
    <dbReference type="NCBI Taxonomy" id="2587417"/>
    <lineage>
        <taxon>Eukaryota</taxon>
        <taxon>Fungi</taxon>
        <taxon>Dikarya</taxon>
        <taxon>Ascomycota</taxon>
        <taxon>Pezizomycotina</taxon>
        <taxon>Sordariomycetes</taxon>
        <taxon>Sordariomycetidae</taxon>
        <taxon>Sordariales</taxon>
        <taxon>Podosporaceae</taxon>
        <taxon>Triangularia</taxon>
    </lineage>
</organism>
<comment type="caution">
    <text evidence="1">The sequence shown here is derived from an EMBL/GenBank/DDBJ whole genome shotgun (WGS) entry which is preliminary data.</text>
</comment>
<dbReference type="EMBL" id="MU866309">
    <property type="protein sequence ID" value="KAK4173964.1"/>
    <property type="molecule type" value="Genomic_DNA"/>
</dbReference>
<evidence type="ECO:0000313" key="1">
    <source>
        <dbReference type="EMBL" id="KAK4173964.1"/>
    </source>
</evidence>
<reference evidence="1" key="1">
    <citation type="journal article" date="2023" name="Mol. Phylogenet. Evol.">
        <title>Genome-scale phylogeny and comparative genomics of the fungal order Sordariales.</title>
        <authorList>
            <person name="Hensen N."/>
            <person name="Bonometti L."/>
            <person name="Westerberg I."/>
            <person name="Brannstrom I.O."/>
            <person name="Guillou S."/>
            <person name="Cros-Aarteil S."/>
            <person name="Calhoun S."/>
            <person name="Haridas S."/>
            <person name="Kuo A."/>
            <person name="Mondo S."/>
            <person name="Pangilinan J."/>
            <person name="Riley R."/>
            <person name="LaButti K."/>
            <person name="Andreopoulos B."/>
            <person name="Lipzen A."/>
            <person name="Chen C."/>
            <person name="Yan M."/>
            <person name="Daum C."/>
            <person name="Ng V."/>
            <person name="Clum A."/>
            <person name="Steindorff A."/>
            <person name="Ohm R.A."/>
            <person name="Martin F."/>
            <person name="Silar P."/>
            <person name="Natvig D.O."/>
            <person name="Lalanne C."/>
            <person name="Gautier V."/>
            <person name="Ament-Velasquez S.L."/>
            <person name="Kruys A."/>
            <person name="Hutchinson M.I."/>
            <person name="Powell A.J."/>
            <person name="Barry K."/>
            <person name="Miller A.N."/>
            <person name="Grigoriev I.V."/>
            <person name="Debuchy R."/>
            <person name="Gladieux P."/>
            <person name="Hiltunen Thoren M."/>
            <person name="Johannesson H."/>
        </authorList>
    </citation>
    <scope>NUCLEOTIDE SEQUENCE</scope>
    <source>
        <strain evidence="1">CBS 892.96</strain>
    </source>
</reference>